<dbReference type="OrthoDB" id="9019276at2"/>
<dbReference type="PANTHER" id="PTHR11680:SF35">
    <property type="entry name" value="SERINE HYDROXYMETHYLTRANSFERASE 1"/>
    <property type="match status" value="1"/>
</dbReference>
<dbReference type="GO" id="GO:0005737">
    <property type="term" value="C:cytoplasm"/>
    <property type="evidence" value="ECO:0007669"/>
    <property type="project" value="TreeGrafter"/>
</dbReference>
<evidence type="ECO:0000313" key="5">
    <source>
        <dbReference type="EMBL" id="PWW02145.1"/>
    </source>
</evidence>
<dbReference type="GO" id="GO:0019264">
    <property type="term" value="P:glycine biosynthetic process from serine"/>
    <property type="evidence" value="ECO:0007669"/>
    <property type="project" value="InterPro"/>
</dbReference>
<accession>A0A317PMH4</accession>
<name>A0A317PMH4_9HYPH</name>
<dbReference type="GO" id="GO:0035999">
    <property type="term" value="P:tetrahydrofolate interconversion"/>
    <property type="evidence" value="ECO:0007669"/>
    <property type="project" value="InterPro"/>
</dbReference>
<reference evidence="5 6" key="1">
    <citation type="submission" date="2018-05" db="EMBL/GenBank/DDBJ databases">
        <title>Genomic Encyclopedia of Type Strains, Phase IV (KMG-IV): sequencing the most valuable type-strain genomes for metagenomic binning, comparative biology and taxonomic classification.</title>
        <authorList>
            <person name="Goeker M."/>
        </authorList>
    </citation>
    <scope>NUCLEOTIDE SEQUENCE [LARGE SCALE GENOMIC DNA]</scope>
    <source>
        <strain evidence="5 6">DSM 16791</strain>
    </source>
</reference>
<dbReference type="Pfam" id="PF00464">
    <property type="entry name" value="SHMT"/>
    <property type="match status" value="1"/>
</dbReference>
<dbReference type="SUPFAM" id="SSF53383">
    <property type="entry name" value="PLP-dependent transferases"/>
    <property type="match status" value="1"/>
</dbReference>
<keyword evidence="6" id="KW-1185">Reference proteome</keyword>
<dbReference type="InterPro" id="IPR049943">
    <property type="entry name" value="Ser_HO-MeTrfase-like"/>
</dbReference>
<evidence type="ECO:0000313" key="6">
    <source>
        <dbReference type="Proteomes" id="UP000246352"/>
    </source>
</evidence>
<dbReference type="AlphaFoldDB" id="A0A317PMH4"/>
<evidence type="ECO:0000256" key="1">
    <source>
        <dbReference type="ARBA" id="ARBA00001933"/>
    </source>
</evidence>
<dbReference type="Proteomes" id="UP000246352">
    <property type="component" value="Unassembled WGS sequence"/>
</dbReference>
<dbReference type="PANTHER" id="PTHR11680">
    <property type="entry name" value="SERINE HYDROXYMETHYLTRANSFERASE"/>
    <property type="match status" value="1"/>
</dbReference>
<dbReference type="InterPro" id="IPR015421">
    <property type="entry name" value="PyrdxlP-dep_Trfase_major"/>
</dbReference>
<dbReference type="InterPro" id="IPR015424">
    <property type="entry name" value="PyrdxlP-dep_Trfase"/>
</dbReference>
<protein>
    <submittedName>
        <fullName evidence="5">Glycine hydroxymethyltransferase</fullName>
    </submittedName>
</protein>
<keyword evidence="5" id="KW-0808">Transferase</keyword>
<feature type="domain" description="Serine hydroxymethyltransferase-like" evidence="4">
    <location>
        <begin position="51"/>
        <end position="409"/>
    </location>
</feature>
<dbReference type="InterPro" id="IPR039429">
    <property type="entry name" value="SHMT-like_dom"/>
</dbReference>
<proteinExistence type="predicted"/>
<dbReference type="Gene3D" id="3.40.640.10">
    <property type="entry name" value="Type I PLP-dependent aspartate aminotransferase-like (Major domain)"/>
    <property type="match status" value="1"/>
</dbReference>
<dbReference type="InterPro" id="IPR015422">
    <property type="entry name" value="PyrdxlP-dep_Trfase_small"/>
</dbReference>
<comment type="cofactor">
    <cofactor evidence="1 3">
        <name>pyridoxal 5'-phosphate</name>
        <dbReference type="ChEBI" id="CHEBI:597326"/>
    </cofactor>
</comment>
<sequence length="441" mass="46350">MAHLEKRAWVPAACEARVMEIAGRTAEAGAVEITARLDRLIDVNRQIHDRDCFNLNPAANVMNPRAEAMLASGLGSRPSLGYPGDKYEMGLQAIEEIEVICAELAAEIFDARFAEIRVASGAMANLYGFMATCKPGDAIIAPPSSIGGHVTHHQAGCAGLYGLEIHHAPVNADGFTVDLNALAELAHRVRPKLITLGGSLNLYPHPVAKVRAIADSVGAKVMFDAAHQCGIIAGGAWPNPLSEGAHFMTMSTYKSLGGPAGGLIVGSDMDLAERLDAIAFPGMTANFDAGKTAALALTLIDWREFGAGYAEMMISVAQALAIGLAARGIPVHGDAHGFTRSHQFAIEAAEFGGGQTLARKLAQAGFLASGIGLPVAEVPGDMNGLRIGTPELVRRGVTVEDADMLADLIARAIRSNDPAALATEVAWRRGQFSGVHFVRSH</sequence>
<dbReference type="GO" id="GO:0032259">
    <property type="term" value="P:methylation"/>
    <property type="evidence" value="ECO:0007669"/>
    <property type="project" value="UniProtKB-KW"/>
</dbReference>
<evidence type="ECO:0000256" key="2">
    <source>
        <dbReference type="ARBA" id="ARBA00022898"/>
    </source>
</evidence>
<comment type="caution">
    <text evidence="5">The sequence shown here is derived from an EMBL/GenBank/DDBJ whole genome shotgun (WGS) entry which is preliminary data.</text>
</comment>
<dbReference type="EMBL" id="QGTR01000002">
    <property type="protein sequence ID" value="PWW02145.1"/>
    <property type="molecule type" value="Genomic_DNA"/>
</dbReference>
<dbReference type="InterPro" id="IPR001085">
    <property type="entry name" value="Ser_HO-MeTrfase"/>
</dbReference>
<gene>
    <name evidence="5" type="ORF">DFR52_102813</name>
</gene>
<keyword evidence="2 3" id="KW-0663">Pyridoxal phosphate</keyword>
<dbReference type="GO" id="GO:0008168">
    <property type="term" value="F:methyltransferase activity"/>
    <property type="evidence" value="ECO:0007669"/>
    <property type="project" value="UniProtKB-KW"/>
</dbReference>
<dbReference type="PIRSF" id="PIRSF000412">
    <property type="entry name" value="SHMT"/>
    <property type="match status" value="1"/>
</dbReference>
<feature type="modified residue" description="N6-(pyridoxal phosphate)lysine" evidence="3">
    <location>
        <position position="254"/>
    </location>
</feature>
<dbReference type="Gene3D" id="3.90.1150.10">
    <property type="entry name" value="Aspartate Aminotransferase, domain 1"/>
    <property type="match status" value="1"/>
</dbReference>
<dbReference type="RefSeq" id="WP_110031856.1">
    <property type="nucleotide sequence ID" value="NZ_QGTR01000002.1"/>
</dbReference>
<evidence type="ECO:0000259" key="4">
    <source>
        <dbReference type="Pfam" id="PF00464"/>
    </source>
</evidence>
<evidence type="ECO:0000256" key="3">
    <source>
        <dbReference type="PIRSR" id="PIRSR000412-50"/>
    </source>
</evidence>
<dbReference type="GO" id="GO:0004372">
    <property type="term" value="F:glycine hydroxymethyltransferase activity"/>
    <property type="evidence" value="ECO:0007669"/>
    <property type="project" value="InterPro"/>
</dbReference>
<organism evidence="5 6">
    <name type="scientific">Hoeflea marina</name>
    <dbReference type="NCBI Taxonomy" id="274592"/>
    <lineage>
        <taxon>Bacteria</taxon>
        <taxon>Pseudomonadati</taxon>
        <taxon>Pseudomonadota</taxon>
        <taxon>Alphaproteobacteria</taxon>
        <taxon>Hyphomicrobiales</taxon>
        <taxon>Rhizobiaceae</taxon>
        <taxon>Hoeflea</taxon>
    </lineage>
</organism>
<dbReference type="GO" id="GO:0030170">
    <property type="term" value="F:pyridoxal phosphate binding"/>
    <property type="evidence" value="ECO:0007669"/>
    <property type="project" value="InterPro"/>
</dbReference>
<keyword evidence="5" id="KW-0489">Methyltransferase</keyword>